<feature type="transmembrane region" description="Helical" evidence="6">
    <location>
        <begin position="50"/>
        <end position="71"/>
    </location>
</feature>
<evidence type="ECO:0000313" key="8">
    <source>
        <dbReference type="EMBL" id="MBO0477303.1"/>
    </source>
</evidence>
<gene>
    <name evidence="8" type="ORF">DOK76_09480</name>
</gene>
<dbReference type="SUPFAM" id="SSF103473">
    <property type="entry name" value="MFS general substrate transporter"/>
    <property type="match status" value="1"/>
</dbReference>
<feature type="transmembrane region" description="Helical" evidence="6">
    <location>
        <begin position="12"/>
        <end position="38"/>
    </location>
</feature>
<keyword evidence="3 6" id="KW-0812">Transmembrane</keyword>
<dbReference type="Gene3D" id="1.20.1250.20">
    <property type="entry name" value="MFS general substrate transporter like domains"/>
    <property type="match status" value="2"/>
</dbReference>
<dbReference type="EMBL" id="JAFLVX010000023">
    <property type="protein sequence ID" value="MBO0477303.1"/>
    <property type="molecule type" value="Genomic_DNA"/>
</dbReference>
<dbReference type="RefSeq" id="WP_206967151.1">
    <property type="nucleotide sequence ID" value="NZ_JAFLVX010000023.1"/>
</dbReference>
<evidence type="ECO:0000259" key="7">
    <source>
        <dbReference type="PROSITE" id="PS50850"/>
    </source>
</evidence>
<comment type="caution">
    <text evidence="8">The sequence shown here is derived from an EMBL/GenBank/DDBJ whole genome shotgun (WGS) entry which is preliminary data.</text>
</comment>
<evidence type="ECO:0000256" key="3">
    <source>
        <dbReference type="ARBA" id="ARBA00022692"/>
    </source>
</evidence>
<dbReference type="PANTHER" id="PTHR11662:SF399">
    <property type="entry name" value="FI19708P1-RELATED"/>
    <property type="match status" value="1"/>
</dbReference>
<feature type="transmembrane region" description="Helical" evidence="6">
    <location>
        <begin position="308"/>
        <end position="331"/>
    </location>
</feature>
<feature type="transmembrane region" description="Helical" evidence="6">
    <location>
        <begin position="284"/>
        <end position="302"/>
    </location>
</feature>
<dbReference type="InterPro" id="IPR036259">
    <property type="entry name" value="MFS_trans_sf"/>
</dbReference>
<evidence type="ECO:0000313" key="9">
    <source>
        <dbReference type="Proteomes" id="UP000664857"/>
    </source>
</evidence>
<evidence type="ECO:0000256" key="4">
    <source>
        <dbReference type="ARBA" id="ARBA00022989"/>
    </source>
</evidence>
<feature type="transmembrane region" description="Helical" evidence="6">
    <location>
        <begin position="141"/>
        <end position="161"/>
    </location>
</feature>
<reference evidence="8 9" key="1">
    <citation type="submission" date="2021-03" db="EMBL/GenBank/DDBJ databases">
        <title>Enterococcal diversity collection.</title>
        <authorList>
            <person name="Gilmore M.S."/>
            <person name="Schwartzman J."/>
            <person name="Van Tyne D."/>
            <person name="Martin M."/>
            <person name="Earl A.M."/>
            <person name="Manson A.L."/>
            <person name="Straub T."/>
            <person name="Salamzade R."/>
            <person name="Saavedra J."/>
            <person name="Lebreton F."/>
            <person name="Prichula J."/>
            <person name="Schaufler K."/>
            <person name="Gaca A."/>
            <person name="Sgardioli B."/>
            <person name="Wagenaar J."/>
            <person name="Strong T."/>
        </authorList>
    </citation>
    <scope>NUCLEOTIDE SEQUENCE [LARGE SCALE GENOMIC DNA]</scope>
    <source>
        <strain evidence="8 9">DIV0080</strain>
    </source>
</reference>
<feature type="transmembrane region" description="Helical" evidence="6">
    <location>
        <begin position="102"/>
        <end position="121"/>
    </location>
</feature>
<accession>A0ABS3HVY0</accession>
<sequence>MTKQYPKTNLNILLGSLFLGYVMVYIDKLSVGISIVSISKTIPMSESTKGLILSAFFIGYALMQIPMSFAINKFGARAVVLFSVVLIGLFDFIFGLSQSVQMLLAVRLLTGMLAHSGYASASSKEVIDNFPLEKRTFAKGILISSSGVAGVLGPILLSPIIEIKGWRFAYSLLTIIALIIALVISFSIPKKKKTKNSVTKTESISITKVWKNPTIWILFAAAFFINNLLYGLNNWLPTFLTTYRGVTLTESGIISSAVGIFALIGAIGGGYVVSRFLFGKDKEVIFGTSIIGSLLVFAAYFVHNTLNFIIVLGLATLFLTLAFVTLMAIPMKLFDGAAFAPSYSTIASGGIVGGAVAQIVIGFLVETSGTFLTAFIYFLCLGLLTAVSVFFVKLKPQTIL</sequence>
<feature type="transmembrane region" description="Helical" evidence="6">
    <location>
        <begin position="371"/>
        <end position="392"/>
    </location>
</feature>
<dbReference type="Proteomes" id="UP000664857">
    <property type="component" value="Unassembled WGS sequence"/>
</dbReference>
<feature type="transmembrane region" description="Helical" evidence="6">
    <location>
        <begin position="252"/>
        <end position="272"/>
    </location>
</feature>
<name>A0ABS3HVY0_9ENTE</name>
<dbReference type="PANTHER" id="PTHR11662">
    <property type="entry name" value="SOLUTE CARRIER FAMILY 17"/>
    <property type="match status" value="1"/>
</dbReference>
<evidence type="ECO:0000256" key="1">
    <source>
        <dbReference type="ARBA" id="ARBA00004651"/>
    </source>
</evidence>
<evidence type="ECO:0000256" key="6">
    <source>
        <dbReference type="SAM" id="Phobius"/>
    </source>
</evidence>
<feature type="transmembrane region" description="Helical" evidence="6">
    <location>
        <begin position="167"/>
        <end position="188"/>
    </location>
</feature>
<evidence type="ECO:0000256" key="5">
    <source>
        <dbReference type="ARBA" id="ARBA00023136"/>
    </source>
</evidence>
<dbReference type="InterPro" id="IPR050382">
    <property type="entry name" value="MFS_Na/Anion_cotransporter"/>
</dbReference>
<dbReference type="PROSITE" id="PS50850">
    <property type="entry name" value="MFS"/>
    <property type="match status" value="1"/>
</dbReference>
<dbReference type="Pfam" id="PF07690">
    <property type="entry name" value="MFS_1"/>
    <property type="match status" value="1"/>
</dbReference>
<dbReference type="InterPro" id="IPR020846">
    <property type="entry name" value="MFS_dom"/>
</dbReference>
<keyword evidence="9" id="KW-1185">Reference proteome</keyword>
<feature type="transmembrane region" description="Helical" evidence="6">
    <location>
        <begin position="209"/>
        <end position="232"/>
    </location>
</feature>
<feature type="domain" description="Major facilitator superfamily (MFS) profile" evidence="7">
    <location>
        <begin position="13"/>
        <end position="397"/>
    </location>
</feature>
<proteinExistence type="predicted"/>
<feature type="transmembrane region" description="Helical" evidence="6">
    <location>
        <begin position="78"/>
        <end position="96"/>
    </location>
</feature>
<keyword evidence="5 6" id="KW-0472">Membrane</keyword>
<keyword evidence="2" id="KW-0813">Transport</keyword>
<protein>
    <submittedName>
        <fullName evidence="8">MFS transporter</fullName>
    </submittedName>
</protein>
<evidence type="ECO:0000256" key="2">
    <source>
        <dbReference type="ARBA" id="ARBA00022448"/>
    </source>
</evidence>
<comment type="subcellular location">
    <subcellularLocation>
        <location evidence="1">Cell membrane</location>
        <topology evidence="1">Multi-pass membrane protein</topology>
    </subcellularLocation>
</comment>
<dbReference type="InterPro" id="IPR011701">
    <property type="entry name" value="MFS"/>
</dbReference>
<keyword evidence="4 6" id="KW-1133">Transmembrane helix</keyword>
<organism evidence="8 9">
    <name type="scientific">Candidatus Vagococcus giribetii</name>
    <dbReference type="NCBI Taxonomy" id="2230876"/>
    <lineage>
        <taxon>Bacteria</taxon>
        <taxon>Bacillati</taxon>
        <taxon>Bacillota</taxon>
        <taxon>Bacilli</taxon>
        <taxon>Lactobacillales</taxon>
        <taxon>Enterococcaceae</taxon>
        <taxon>Vagococcus</taxon>
    </lineage>
</organism>
<feature type="transmembrane region" description="Helical" evidence="6">
    <location>
        <begin position="343"/>
        <end position="365"/>
    </location>
</feature>